<dbReference type="RefSeq" id="XP_067062945.1">
    <property type="nucleotide sequence ID" value="XM_067207377.1"/>
</dbReference>
<evidence type="ECO:0008006" key="5">
    <source>
        <dbReference type="Google" id="ProtNLM"/>
    </source>
</evidence>
<sequence>MSQMRLRRSSPTQRAHPSTMEDLVAENSDENRKRRVRLRRCGGARAAWLCICLFLMASTGLVGYTVSRSPKDLDEQWEDVRSYARWWWSAMRGGTPPCTYAGVRHYSWGGAVDTTGRCDCWLRRCPPAAIAPSSRQQPYRVSWPPRLPVTVSTRFSAPPTVNGLWDKCAAAQTPLTRHPFVHPIRVYEAPHGVATSGVPSNIRAPMCVQSGRVYAPLPPNVSAITPTYSLGNYESFFGNLTDAVLKRGVKYHPLTTVPAAGVLMAVSGQTGTLYTLVHEGLRGWGALMEEGFGLGFDSEEEKTAWRNVPKQLLFIAHPLMDASNETAHSSEVARRLANAFSEPTESPFFSIAPVSRARTGELSRGPMYCFCGGFVVPSIGVRDESTLSQSGYRYARRVVNQHFGGAPLEGDKRWSEESLETARVGSAFYTPAIRAAWPPYATALAKAHEGDRNSRRRPRLLWISHKHPRIMDEGTIISVAKDIGFQVYVDAQYATRASAEEQFYLARYADVVVGFHSAVLINAVWMDATKRQSCRTLVEFLPHVQMREVEHVYSEPVVASGNAYVPVIPVDAEFVGADYDTDAKRERAKRELMGEDSAVLSATSHPASTRHRASYELAQVKTQLRELYAKLQECL</sequence>
<dbReference type="AlphaFoldDB" id="A0A836HAS9"/>
<gene>
    <name evidence="3" type="ORF">LSCM4_05436</name>
</gene>
<keyword evidence="2" id="KW-0472">Membrane</keyword>
<evidence type="ECO:0000256" key="2">
    <source>
        <dbReference type="SAM" id="Phobius"/>
    </source>
</evidence>
<feature type="region of interest" description="Disordered" evidence="1">
    <location>
        <begin position="1"/>
        <end position="28"/>
    </location>
</feature>
<name>A0A836HAS9_9TRYP</name>
<dbReference type="Proteomes" id="UP000674143">
    <property type="component" value="Unassembled WGS sequence"/>
</dbReference>
<keyword evidence="4" id="KW-1185">Reference proteome</keyword>
<dbReference type="KEGG" id="loi:92361311"/>
<evidence type="ECO:0000256" key="1">
    <source>
        <dbReference type="SAM" id="MobiDB-lite"/>
    </source>
</evidence>
<comment type="caution">
    <text evidence="3">The sequence shown here is derived from an EMBL/GenBank/DDBJ whole genome shotgun (WGS) entry which is preliminary data.</text>
</comment>
<proteinExistence type="predicted"/>
<reference evidence="4" key="1">
    <citation type="journal article" date="2021" name="Microbiol. Resour. Announc.">
        <title>LGAAP: Leishmaniinae Genome Assembly and Annotation Pipeline.</title>
        <authorList>
            <person name="Almutairi H."/>
            <person name="Urbaniak M.D."/>
            <person name="Bates M.D."/>
            <person name="Jariyapan N."/>
            <person name="Kwakye-Nuako G."/>
            <person name="Thomaz-Soccol V."/>
            <person name="Al-Salem W.S."/>
            <person name="Dillon R.J."/>
            <person name="Bates P.A."/>
            <person name="Gatherer D."/>
        </authorList>
    </citation>
    <scope>NUCLEOTIDE SEQUENCE [LARGE SCALE GENOMIC DNA]</scope>
</reference>
<accession>A0A836HAS9</accession>
<feature type="transmembrane region" description="Helical" evidence="2">
    <location>
        <begin position="42"/>
        <end position="66"/>
    </location>
</feature>
<organism evidence="3 4">
    <name type="scientific">Leishmania orientalis</name>
    <dbReference type="NCBI Taxonomy" id="2249476"/>
    <lineage>
        <taxon>Eukaryota</taxon>
        <taxon>Discoba</taxon>
        <taxon>Euglenozoa</taxon>
        <taxon>Kinetoplastea</taxon>
        <taxon>Metakinetoplastina</taxon>
        <taxon>Trypanosomatida</taxon>
        <taxon>Trypanosomatidae</taxon>
        <taxon>Leishmaniinae</taxon>
        <taxon>Leishmania</taxon>
    </lineage>
</organism>
<protein>
    <recommendedName>
        <fullName evidence="5">Glycosyltransferase</fullName>
    </recommendedName>
</protein>
<keyword evidence="2" id="KW-1133">Transmembrane helix</keyword>
<evidence type="ECO:0000313" key="4">
    <source>
        <dbReference type="Proteomes" id="UP000674143"/>
    </source>
</evidence>
<evidence type="ECO:0000313" key="3">
    <source>
        <dbReference type="EMBL" id="KAG5478038.1"/>
    </source>
</evidence>
<reference evidence="4" key="2">
    <citation type="journal article" date="2021" name="Sci. Data">
        <title>Chromosome-scale genome sequencing, assembly and annotation of six genomes from subfamily Leishmaniinae.</title>
        <authorList>
            <person name="Almutairi H."/>
            <person name="Urbaniak M.D."/>
            <person name="Bates M.D."/>
            <person name="Jariyapan N."/>
            <person name="Kwakye-Nuako G."/>
            <person name="Thomaz Soccol V."/>
            <person name="Al-Salem W.S."/>
            <person name="Dillon R.J."/>
            <person name="Bates P.A."/>
            <person name="Gatherer D."/>
        </authorList>
    </citation>
    <scope>NUCLEOTIDE SEQUENCE [LARGE SCALE GENOMIC DNA]</scope>
</reference>
<dbReference type="GeneID" id="92361311"/>
<dbReference type="EMBL" id="JAFHLR010000024">
    <property type="protein sequence ID" value="KAG5478038.1"/>
    <property type="molecule type" value="Genomic_DNA"/>
</dbReference>
<keyword evidence="2" id="KW-0812">Transmembrane</keyword>